<protein>
    <submittedName>
        <fullName evidence="2">Uncharacterized protein</fullName>
    </submittedName>
</protein>
<dbReference type="AlphaFoldDB" id="A0A8T3A3Z4"/>
<feature type="compositionally biased region" description="Polar residues" evidence="1">
    <location>
        <begin position="59"/>
        <end position="69"/>
    </location>
</feature>
<sequence>MSQLPIRQEGKVVEGAKSNSHEGTEVATRAICTPPANQRSRRSEVDQQRRNRSSDARNLYNSCESTKPNSNDEKKR</sequence>
<evidence type="ECO:0000313" key="2">
    <source>
        <dbReference type="EMBL" id="KAI0489354.1"/>
    </source>
</evidence>
<reference evidence="2" key="1">
    <citation type="journal article" date="2022" name="Front. Genet.">
        <title>Chromosome-Scale Assembly of the Dendrobium nobile Genome Provides Insights Into the Molecular Mechanism of the Biosynthesis of the Medicinal Active Ingredient of Dendrobium.</title>
        <authorList>
            <person name="Xu Q."/>
            <person name="Niu S.-C."/>
            <person name="Li K.-L."/>
            <person name="Zheng P.-J."/>
            <person name="Zhang X.-J."/>
            <person name="Jia Y."/>
            <person name="Liu Y."/>
            <person name="Niu Y.-X."/>
            <person name="Yu L.-H."/>
            <person name="Chen D.-F."/>
            <person name="Zhang G.-Q."/>
        </authorList>
    </citation>
    <scope>NUCLEOTIDE SEQUENCE</scope>
    <source>
        <tissue evidence="2">Leaf</tissue>
    </source>
</reference>
<gene>
    <name evidence="2" type="ORF">KFK09_029196</name>
</gene>
<name>A0A8T3A3Z4_DENNO</name>
<comment type="caution">
    <text evidence="2">The sequence shown here is derived from an EMBL/GenBank/DDBJ whole genome shotgun (WGS) entry which is preliminary data.</text>
</comment>
<accession>A0A8T3A3Z4</accession>
<dbReference type="Proteomes" id="UP000829196">
    <property type="component" value="Unassembled WGS sequence"/>
</dbReference>
<feature type="region of interest" description="Disordered" evidence="1">
    <location>
        <begin position="1"/>
        <end position="76"/>
    </location>
</feature>
<dbReference type="EMBL" id="JAGYWB010000019">
    <property type="protein sequence ID" value="KAI0489354.1"/>
    <property type="molecule type" value="Genomic_DNA"/>
</dbReference>
<evidence type="ECO:0000256" key="1">
    <source>
        <dbReference type="SAM" id="MobiDB-lite"/>
    </source>
</evidence>
<proteinExistence type="predicted"/>
<feature type="compositionally biased region" description="Basic and acidic residues" evidence="1">
    <location>
        <begin position="8"/>
        <end position="24"/>
    </location>
</feature>
<evidence type="ECO:0000313" key="3">
    <source>
        <dbReference type="Proteomes" id="UP000829196"/>
    </source>
</evidence>
<feature type="compositionally biased region" description="Basic and acidic residues" evidence="1">
    <location>
        <begin position="41"/>
        <end position="55"/>
    </location>
</feature>
<keyword evidence="3" id="KW-1185">Reference proteome</keyword>
<organism evidence="2 3">
    <name type="scientific">Dendrobium nobile</name>
    <name type="common">Orchid</name>
    <dbReference type="NCBI Taxonomy" id="94219"/>
    <lineage>
        <taxon>Eukaryota</taxon>
        <taxon>Viridiplantae</taxon>
        <taxon>Streptophyta</taxon>
        <taxon>Embryophyta</taxon>
        <taxon>Tracheophyta</taxon>
        <taxon>Spermatophyta</taxon>
        <taxon>Magnoliopsida</taxon>
        <taxon>Liliopsida</taxon>
        <taxon>Asparagales</taxon>
        <taxon>Orchidaceae</taxon>
        <taxon>Epidendroideae</taxon>
        <taxon>Malaxideae</taxon>
        <taxon>Dendrobiinae</taxon>
        <taxon>Dendrobium</taxon>
    </lineage>
</organism>